<dbReference type="PANTHER" id="PTHR43329">
    <property type="entry name" value="EPOXIDE HYDROLASE"/>
    <property type="match status" value="1"/>
</dbReference>
<dbReference type="OrthoDB" id="9773293at2"/>
<keyword evidence="4" id="KW-1185">Reference proteome</keyword>
<organism evidence="3 4">
    <name type="scientific">Alkalicoccus daliensis</name>
    <dbReference type="NCBI Taxonomy" id="745820"/>
    <lineage>
        <taxon>Bacteria</taxon>
        <taxon>Bacillati</taxon>
        <taxon>Bacillota</taxon>
        <taxon>Bacilli</taxon>
        <taxon>Bacillales</taxon>
        <taxon>Bacillaceae</taxon>
        <taxon>Alkalicoccus</taxon>
    </lineage>
</organism>
<dbReference type="Proteomes" id="UP000198778">
    <property type="component" value="Unassembled WGS sequence"/>
</dbReference>
<dbReference type="PRINTS" id="PR00412">
    <property type="entry name" value="EPOXHYDRLASE"/>
</dbReference>
<keyword evidence="1" id="KW-0378">Hydrolase</keyword>
<dbReference type="Pfam" id="PF00561">
    <property type="entry name" value="Abhydrolase_1"/>
    <property type="match status" value="1"/>
</dbReference>
<evidence type="ECO:0000313" key="3">
    <source>
        <dbReference type="EMBL" id="SDN86489.1"/>
    </source>
</evidence>
<dbReference type="InterPro" id="IPR000073">
    <property type="entry name" value="AB_hydrolase_1"/>
</dbReference>
<dbReference type="GO" id="GO:0016787">
    <property type="term" value="F:hydrolase activity"/>
    <property type="evidence" value="ECO:0007669"/>
    <property type="project" value="UniProtKB-KW"/>
</dbReference>
<dbReference type="InterPro" id="IPR029058">
    <property type="entry name" value="AB_hydrolase_fold"/>
</dbReference>
<dbReference type="STRING" id="745820.SAMN04488053_10488"/>
<dbReference type="Gene3D" id="3.40.50.1820">
    <property type="entry name" value="alpha/beta hydrolase"/>
    <property type="match status" value="1"/>
</dbReference>
<dbReference type="SUPFAM" id="SSF53474">
    <property type="entry name" value="alpha/beta-Hydrolases"/>
    <property type="match status" value="1"/>
</dbReference>
<dbReference type="AlphaFoldDB" id="A0A1H0EW39"/>
<sequence length="283" mass="32128">MLDKVKFEYRETNHITLHTAAAGPEDGPLVILLHGFPEFWYGWRKQIEPLAEAGYRVLIPDQRGYNLSDKPEGSENYKIDTLRDDILGLIKGAGREKAILIGHDWGGAVAWHTAATATEYVEKLIAVNIPYPGAMKQAALKYPPQLFKSSYMLFFQLPDIPEKLLQTNGWENMKQALTATAKPGAFQEEDLQKYKEAWAQPGSLTAMLNWYRALFQTKISSPMVQVPVRIIWGLGDQFLHPSTAKESLKYCLDGEMILVDEATHWVMHEQPAIVNRLIKEFLE</sequence>
<dbReference type="InterPro" id="IPR000639">
    <property type="entry name" value="Epox_hydrolase-like"/>
</dbReference>
<evidence type="ECO:0000259" key="2">
    <source>
        <dbReference type="Pfam" id="PF00561"/>
    </source>
</evidence>
<gene>
    <name evidence="3" type="ORF">SAMN04488053_10488</name>
</gene>
<proteinExistence type="predicted"/>
<feature type="domain" description="AB hydrolase-1" evidence="2">
    <location>
        <begin position="28"/>
        <end position="270"/>
    </location>
</feature>
<evidence type="ECO:0000256" key="1">
    <source>
        <dbReference type="ARBA" id="ARBA00022801"/>
    </source>
</evidence>
<dbReference type="RefSeq" id="WP_090842527.1">
    <property type="nucleotide sequence ID" value="NZ_FNIL01000004.1"/>
</dbReference>
<dbReference type="EMBL" id="FNIL01000004">
    <property type="protein sequence ID" value="SDN86489.1"/>
    <property type="molecule type" value="Genomic_DNA"/>
</dbReference>
<dbReference type="PRINTS" id="PR00111">
    <property type="entry name" value="ABHYDROLASE"/>
</dbReference>
<name>A0A1H0EW39_9BACI</name>
<accession>A0A1H0EW39</accession>
<protein>
    <submittedName>
        <fullName evidence="3">Pimeloyl-ACP methyl ester carboxylesterase</fullName>
    </submittedName>
</protein>
<evidence type="ECO:0000313" key="4">
    <source>
        <dbReference type="Proteomes" id="UP000198778"/>
    </source>
</evidence>
<reference evidence="4" key="1">
    <citation type="submission" date="2016-10" db="EMBL/GenBank/DDBJ databases">
        <authorList>
            <person name="Varghese N."/>
            <person name="Submissions S."/>
        </authorList>
    </citation>
    <scope>NUCLEOTIDE SEQUENCE [LARGE SCALE GENOMIC DNA]</scope>
    <source>
        <strain evidence="4">CGMCC 1.10369</strain>
    </source>
</reference>